<comment type="caution">
    <text evidence="1">The sequence shown here is derived from an EMBL/GenBank/DDBJ whole genome shotgun (WGS) entry which is preliminary data.</text>
</comment>
<dbReference type="Proteomes" id="UP001596189">
    <property type="component" value="Unassembled WGS sequence"/>
</dbReference>
<organism evidence="1 2">
    <name type="scientific">Angustibacter luteus</name>
    <dbReference type="NCBI Taxonomy" id="658456"/>
    <lineage>
        <taxon>Bacteria</taxon>
        <taxon>Bacillati</taxon>
        <taxon>Actinomycetota</taxon>
        <taxon>Actinomycetes</taxon>
        <taxon>Kineosporiales</taxon>
        <taxon>Kineosporiaceae</taxon>
    </lineage>
</organism>
<evidence type="ECO:0000313" key="1">
    <source>
        <dbReference type="EMBL" id="MFC6007835.1"/>
    </source>
</evidence>
<proteinExistence type="predicted"/>
<sequence>MTTIDMPDPVPLDLVLQPKEEFVRRGDGGPTSTEPVRQRISVGGPIYRGIDADSTDDPELRHFLAEDAADSDFYLVHLTCTLRHEDDEPFTEVLLEIDLGESGSAPAPIAWSMQPDRVTDAVEVSRTVSLGPTMKILGVGVEARGEAGRTLSRQVPSLEALYELESTPSWALYRTESVELRGLYRFHLVVRAPKDAAVTGTTSVEAKVRRKLLGVIPYRADLTAVPDALSFTLGGREP</sequence>
<evidence type="ECO:0000313" key="2">
    <source>
        <dbReference type="Proteomes" id="UP001596189"/>
    </source>
</evidence>
<dbReference type="RefSeq" id="WP_345715485.1">
    <property type="nucleotide sequence ID" value="NZ_BAABFP010000002.1"/>
</dbReference>
<protein>
    <submittedName>
        <fullName evidence="1">Uncharacterized protein</fullName>
    </submittedName>
</protein>
<keyword evidence="2" id="KW-1185">Reference proteome</keyword>
<name>A0ABW1JF93_9ACTN</name>
<dbReference type="EMBL" id="JBHSRD010000004">
    <property type="protein sequence ID" value="MFC6007835.1"/>
    <property type="molecule type" value="Genomic_DNA"/>
</dbReference>
<reference evidence="2" key="1">
    <citation type="journal article" date="2019" name="Int. J. Syst. Evol. Microbiol.">
        <title>The Global Catalogue of Microorganisms (GCM) 10K type strain sequencing project: providing services to taxonomists for standard genome sequencing and annotation.</title>
        <authorList>
            <consortium name="The Broad Institute Genomics Platform"/>
            <consortium name="The Broad Institute Genome Sequencing Center for Infectious Disease"/>
            <person name="Wu L."/>
            <person name="Ma J."/>
        </authorList>
    </citation>
    <scope>NUCLEOTIDE SEQUENCE [LARGE SCALE GENOMIC DNA]</scope>
    <source>
        <strain evidence="2">KACC 14249</strain>
    </source>
</reference>
<gene>
    <name evidence="1" type="ORF">ACFQDO_11915</name>
</gene>
<accession>A0ABW1JF93</accession>